<dbReference type="EMBL" id="CAJOBC010046146">
    <property type="protein sequence ID" value="CAF4161348.1"/>
    <property type="molecule type" value="Genomic_DNA"/>
</dbReference>
<dbReference type="Proteomes" id="UP000681722">
    <property type="component" value="Unassembled WGS sequence"/>
</dbReference>
<accession>A0A815EYH6</accession>
<dbReference type="EMBL" id="CAJNOQ010013265">
    <property type="protein sequence ID" value="CAF1317878.1"/>
    <property type="molecule type" value="Genomic_DNA"/>
</dbReference>
<dbReference type="AlphaFoldDB" id="A0A815EYH6"/>
<gene>
    <name evidence="1" type="ORF">GPM918_LOCUS29325</name>
    <name evidence="2" type="ORF">SRO942_LOCUS29900</name>
</gene>
<evidence type="ECO:0000313" key="2">
    <source>
        <dbReference type="EMBL" id="CAF4161348.1"/>
    </source>
</evidence>
<dbReference type="OrthoDB" id="191139at2759"/>
<evidence type="ECO:0000313" key="1">
    <source>
        <dbReference type="EMBL" id="CAF1317878.1"/>
    </source>
</evidence>
<sequence>VSAIELAKLGAKVIVGIRGKSRSETTAESIRHEANVSDEKVISYNL</sequence>
<organism evidence="1 3">
    <name type="scientific">Didymodactylos carnosus</name>
    <dbReference type="NCBI Taxonomy" id="1234261"/>
    <lineage>
        <taxon>Eukaryota</taxon>
        <taxon>Metazoa</taxon>
        <taxon>Spiralia</taxon>
        <taxon>Gnathifera</taxon>
        <taxon>Rotifera</taxon>
        <taxon>Eurotatoria</taxon>
        <taxon>Bdelloidea</taxon>
        <taxon>Philodinida</taxon>
        <taxon>Philodinidae</taxon>
        <taxon>Didymodactylos</taxon>
    </lineage>
</organism>
<keyword evidence="3" id="KW-1185">Reference proteome</keyword>
<reference evidence="1" key="1">
    <citation type="submission" date="2021-02" db="EMBL/GenBank/DDBJ databases">
        <authorList>
            <person name="Nowell W R."/>
        </authorList>
    </citation>
    <scope>NUCLEOTIDE SEQUENCE</scope>
</reference>
<comment type="caution">
    <text evidence="1">The sequence shown here is derived from an EMBL/GenBank/DDBJ whole genome shotgun (WGS) entry which is preliminary data.</text>
</comment>
<dbReference type="Proteomes" id="UP000663829">
    <property type="component" value="Unassembled WGS sequence"/>
</dbReference>
<feature type="non-terminal residue" evidence="1">
    <location>
        <position position="1"/>
    </location>
</feature>
<protein>
    <submittedName>
        <fullName evidence="1">Uncharacterized protein</fullName>
    </submittedName>
</protein>
<evidence type="ECO:0000313" key="3">
    <source>
        <dbReference type="Proteomes" id="UP000663829"/>
    </source>
</evidence>
<proteinExistence type="predicted"/>
<name>A0A815EYH6_9BILA</name>